<dbReference type="SUPFAM" id="SSF81593">
    <property type="entry name" value="Nucleotidyltransferase substrate binding subunit/domain"/>
    <property type="match status" value="2"/>
</dbReference>
<dbReference type="InterPro" id="IPR005190">
    <property type="entry name" value="GlnE_rpt_dom"/>
</dbReference>
<evidence type="ECO:0000256" key="5">
    <source>
        <dbReference type="ARBA" id="ARBA00022842"/>
    </source>
</evidence>
<evidence type="ECO:0000256" key="1">
    <source>
        <dbReference type="ARBA" id="ARBA00022679"/>
    </source>
</evidence>
<gene>
    <name evidence="9" type="ORF">J2S35_000237</name>
</gene>
<dbReference type="Proteomes" id="UP001247307">
    <property type="component" value="Unassembled WGS sequence"/>
</dbReference>
<feature type="domain" description="PII-uridylyltransferase/Glutamine-synthetase adenylyltransferase" evidence="8">
    <location>
        <begin position="344"/>
        <end position="482"/>
    </location>
</feature>
<dbReference type="Gene3D" id="1.20.120.330">
    <property type="entry name" value="Nucleotidyltransferases domain 2"/>
    <property type="match status" value="2"/>
</dbReference>
<keyword evidence="2 9" id="KW-0548">Nucleotidyltransferase</keyword>
<sequence length="993" mass="108623">MASVRSLIAAGFQDTERASTWLASPELEAAGLDEDALVELLGTSARPDAALPLLVRLLERSPEAARSLGGPEGARLVRLLGASSALGDFLIRRPEEFAALDLASLPESIGDRAEALRASLTAAVEGAESVNAGIAALRARYRRHLVEAALVDVEQDKPEDIVGDVAADLADLAAAAFEAALVVARAQAVERFGADAEKVRLAVIAMGKCGARELNYISDVDVMYVVGESGDDDAPGGDTAWLTTVGTFIASRAAQALHSPGIEPGLWEVDANLRPEGKDGALVRTLDSYKTYYETWAHNWEFQALLKARFLAGDAELGERFEALTRPLVFSSSEREGFVAGVQAMRARVTSNIPAEEAPRQIKLGEGGLRDVEFTVQLLQLVHGRTEESLHVRDTLSAIRALTEAGFVGREDGAALSESYRFLRLLEHRLQLTRMRRTHLMPESEDERRDLARSIGLKGAAALSERWVSVKRRVRALHEQIFFRPILASTASLSPGEARLSREEAMARLAALGYVDPNGAMRHIEALTQGVSRRSTLQRQLLPVLLGWFAEGVNPDGGLLAFRRLSEALGESPWFLRMLRDSNAGAQRLCRVLSTSRLVADWLEFTPESVQWLGDDSSLAPRDFTALWHEIRSKLHRDKDPEAAARFVRLLRRREIMRIALADSSGLLDPAEVRASLSDVDRACVLGILHIAENEEFAENERLMRLAVIAMGRQGGREITYGSDADVLYVYRAEPGADGGEAGQQAERIVHRLQTLLTKPVKPAIPAELVLTVDAALRPEGRQGPLVRSLDSYAEYYERWGELWEFQALLRARPMAGDDDVAGAFMDIADKHRYPAAGLDAAEASQIRRIKARVEGERLPRGADPERHLKLGRGSLSDVEWLVQLGQLRWAHEVPALRTSSTLTALAALEEAGHMTSAEAGALRAAWSLASSIRSATMIYNGRATDVLPSKSVDLEAVARWTGHPAGSGHALEEEYLRVTRRARAVFESLFYG</sequence>
<dbReference type="Pfam" id="PF08335">
    <property type="entry name" value="GlnD_UR_UTase"/>
    <property type="match status" value="2"/>
</dbReference>
<evidence type="ECO:0000256" key="6">
    <source>
        <dbReference type="ARBA" id="ARBA00023268"/>
    </source>
</evidence>
<dbReference type="GO" id="GO:0000820">
    <property type="term" value="P:regulation of glutamine family amino acid metabolic process"/>
    <property type="evidence" value="ECO:0007669"/>
    <property type="project" value="TreeGrafter"/>
</dbReference>
<keyword evidence="5" id="KW-0460">Magnesium</keyword>
<comment type="caution">
    <text evidence="9">The sequence shown here is derived from an EMBL/GenBank/DDBJ whole genome shotgun (WGS) entry which is preliminary data.</text>
</comment>
<dbReference type="PANTHER" id="PTHR30621">
    <property type="entry name" value="GLUTAMINE SYNTHETASE ADENYLYLTRANSFERASE"/>
    <property type="match status" value="1"/>
</dbReference>
<keyword evidence="1 9" id="KW-0808">Transferase</keyword>
<dbReference type="GO" id="GO:0008882">
    <property type="term" value="F:[glutamate-ammonia-ligase] adenylyltransferase activity"/>
    <property type="evidence" value="ECO:0007669"/>
    <property type="project" value="UniProtKB-EC"/>
</dbReference>
<keyword evidence="4" id="KW-0067">ATP-binding</keyword>
<accession>A0AAE3YFJ3</accession>
<keyword evidence="3" id="KW-0547">Nucleotide-binding</keyword>
<proteinExistence type="predicted"/>
<dbReference type="InterPro" id="IPR023057">
    <property type="entry name" value="GlnE"/>
</dbReference>
<dbReference type="Gene3D" id="3.30.460.10">
    <property type="entry name" value="Beta Polymerase, domain 2"/>
    <property type="match status" value="2"/>
</dbReference>
<dbReference type="InterPro" id="IPR013546">
    <property type="entry name" value="PII_UdlTrfase/GS_AdlTrfase"/>
</dbReference>
<evidence type="ECO:0000313" key="10">
    <source>
        <dbReference type="Proteomes" id="UP001247307"/>
    </source>
</evidence>
<keyword evidence="6" id="KW-0511">Multifunctional enzyme</keyword>
<dbReference type="Pfam" id="PF03710">
    <property type="entry name" value="GlnE"/>
    <property type="match status" value="2"/>
</dbReference>
<feature type="domain" description="PII-uridylyltransferase/Glutamine-synthetase adenylyltransferase" evidence="8">
    <location>
        <begin position="853"/>
        <end position="991"/>
    </location>
</feature>
<evidence type="ECO:0000259" key="8">
    <source>
        <dbReference type="Pfam" id="PF08335"/>
    </source>
</evidence>
<feature type="domain" description="Glutamate-ammonia ligase adenylyltransferase repeated" evidence="7">
    <location>
        <begin position="587"/>
        <end position="825"/>
    </location>
</feature>
<feature type="domain" description="Glutamate-ammonia ligase adenylyltransferase repeated" evidence="7">
    <location>
        <begin position="75"/>
        <end position="323"/>
    </location>
</feature>
<protein>
    <submittedName>
        <fullName evidence="9">Glutamate-ammonia-ligase adenylyltransferase</fullName>
        <ecNumber evidence="9">2.7.7.42</ecNumber>
    </submittedName>
</protein>
<reference evidence="9" key="1">
    <citation type="submission" date="2023-07" db="EMBL/GenBank/DDBJ databases">
        <title>Sequencing the genomes of 1000 actinobacteria strains.</title>
        <authorList>
            <person name="Klenk H.-P."/>
        </authorList>
    </citation>
    <scope>NUCLEOTIDE SEQUENCE</scope>
    <source>
        <strain evidence="9">DSM 13988</strain>
    </source>
</reference>
<dbReference type="EC" id="2.7.7.42" evidence="9"/>
<evidence type="ECO:0000256" key="3">
    <source>
        <dbReference type="ARBA" id="ARBA00022741"/>
    </source>
</evidence>
<dbReference type="GO" id="GO:0005524">
    <property type="term" value="F:ATP binding"/>
    <property type="evidence" value="ECO:0007669"/>
    <property type="project" value="UniProtKB-KW"/>
</dbReference>
<organism evidence="9 10">
    <name type="scientific">Falsarthrobacter nasiphocae</name>
    <dbReference type="NCBI Taxonomy" id="189863"/>
    <lineage>
        <taxon>Bacteria</taxon>
        <taxon>Bacillati</taxon>
        <taxon>Actinomycetota</taxon>
        <taxon>Actinomycetes</taxon>
        <taxon>Micrococcales</taxon>
        <taxon>Micrococcaceae</taxon>
        <taxon>Falsarthrobacter</taxon>
    </lineage>
</organism>
<evidence type="ECO:0000313" key="9">
    <source>
        <dbReference type="EMBL" id="MDR6891297.1"/>
    </source>
</evidence>
<dbReference type="RefSeq" id="WP_309848925.1">
    <property type="nucleotide sequence ID" value="NZ_BAAAIU010000004.1"/>
</dbReference>
<dbReference type="PANTHER" id="PTHR30621:SF0">
    <property type="entry name" value="BIFUNCTIONAL GLUTAMINE SYNTHETASE ADENYLYLTRANSFERASE_ADENYLYL-REMOVING ENZYME"/>
    <property type="match status" value="1"/>
</dbReference>
<dbReference type="CDD" id="cd05401">
    <property type="entry name" value="NT_GlnE_GlnD_like"/>
    <property type="match status" value="2"/>
</dbReference>
<evidence type="ECO:0000256" key="4">
    <source>
        <dbReference type="ARBA" id="ARBA00022840"/>
    </source>
</evidence>
<dbReference type="GO" id="GO:0005829">
    <property type="term" value="C:cytosol"/>
    <property type="evidence" value="ECO:0007669"/>
    <property type="project" value="TreeGrafter"/>
</dbReference>
<name>A0AAE3YFJ3_9MICC</name>
<dbReference type="EMBL" id="JAVDUI010000001">
    <property type="protein sequence ID" value="MDR6891297.1"/>
    <property type="molecule type" value="Genomic_DNA"/>
</dbReference>
<evidence type="ECO:0000256" key="2">
    <source>
        <dbReference type="ARBA" id="ARBA00022695"/>
    </source>
</evidence>
<dbReference type="SUPFAM" id="SSF81301">
    <property type="entry name" value="Nucleotidyltransferase"/>
    <property type="match status" value="2"/>
</dbReference>
<dbReference type="NCBIfam" id="NF010707">
    <property type="entry name" value="PRK14109.1"/>
    <property type="match status" value="1"/>
</dbReference>
<dbReference type="InterPro" id="IPR043519">
    <property type="entry name" value="NT_sf"/>
</dbReference>
<evidence type="ECO:0000259" key="7">
    <source>
        <dbReference type="Pfam" id="PF03710"/>
    </source>
</evidence>
<keyword evidence="10" id="KW-1185">Reference proteome</keyword>
<dbReference type="AlphaFoldDB" id="A0AAE3YFJ3"/>